<sequence length="406" mass="44415">MTATTICSPAVFHTPQNPDCALARASQVAQRADFHRWQVLAQAMDPELDADVQIAVIAKATGMASGYIQSNLVAMETLNALPLLHALQEQLCHLDMHRLRAIDSALSVAEASQLPALDEELLRWLTPTKAHQSLPGARAIARHIRGQLVIIDDTLPEADVPPPPPEWAYSMRINDDGTADLYARFDAQEAVAIDSMVRALAAAEGISQPQAHARLVSGDAQTRITLNLYQAKDIPNAPVFLPRAGWLSRAAGNELANQATTVREIDQMSTSVTTAYSTPEAMEAFIEGRDGTCRFPGCGVSAEFCDNDHRINHAEGGETGPTNLFKLCRHHHNLKTAGRVFYLQDPHNGDVVWLLADGTYVTDEPTGPLSAASKRWLQTVNGRKSARDRKARTRAQAQKREERDQS</sequence>
<accession>A0A3M8K9M7</accession>
<dbReference type="CDD" id="cd00085">
    <property type="entry name" value="HNHc"/>
    <property type="match status" value="1"/>
</dbReference>
<proteinExistence type="predicted"/>
<gene>
    <name evidence="3" type="ORF">C5L39_00275</name>
</gene>
<organism evidence="3 4">
    <name type="scientific">Corynebacterium alimapuense</name>
    <dbReference type="NCBI Taxonomy" id="1576874"/>
    <lineage>
        <taxon>Bacteria</taxon>
        <taxon>Bacillati</taxon>
        <taxon>Actinomycetota</taxon>
        <taxon>Actinomycetes</taxon>
        <taxon>Mycobacteriales</taxon>
        <taxon>Corynebacteriaceae</taxon>
        <taxon>Corynebacterium</taxon>
    </lineage>
</organism>
<dbReference type="Proteomes" id="UP000266975">
    <property type="component" value="Unassembled WGS sequence"/>
</dbReference>
<dbReference type="EMBL" id="PTJO01000001">
    <property type="protein sequence ID" value="RNE49850.1"/>
    <property type="molecule type" value="Genomic_DNA"/>
</dbReference>
<comment type="caution">
    <text evidence="3">The sequence shown here is derived from an EMBL/GenBank/DDBJ whole genome shotgun (WGS) entry which is preliminary data.</text>
</comment>
<protein>
    <submittedName>
        <fullName evidence="3">HNH endonuclease</fullName>
    </submittedName>
</protein>
<feature type="domain" description="HNH nuclease" evidence="2">
    <location>
        <begin position="281"/>
        <end position="333"/>
    </location>
</feature>
<evidence type="ECO:0000313" key="4">
    <source>
        <dbReference type="Proteomes" id="UP000266975"/>
    </source>
</evidence>
<dbReference type="GO" id="GO:0004519">
    <property type="term" value="F:endonuclease activity"/>
    <property type="evidence" value="ECO:0007669"/>
    <property type="project" value="UniProtKB-KW"/>
</dbReference>
<keyword evidence="3" id="KW-0255">Endonuclease</keyword>
<dbReference type="AlphaFoldDB" id="A0A3M8K9M7"/>
<keyword evidence="4" id="KW-1185">Reference proteome</keyword>
<keyword evidence="3" id="KW-0540">Nuclease</keyword>
<evidence type="ECO:0000313" key="3">
    <source>
        <dbReference type="EMBL" id="RNE49850.1"/>
    </source>
</evidence>
<keyword evidence="3" id="KW-0378">Hydrolase</keyword>
<dbReference type="SMART" id="SM00507">
    <property type="entry name" value="HNHc"/>
    <property type="match status" value="1"/>
</dbReference>
<reference evidence="3 4" key="1">
    <citation type="submission" date="2018-02" db="EMBL/GenBank/DDBJ databases">
        <title>Corynebacterium alimpuense sp. nov., a marine obligate actinomycete isolated from sediments of Valparaiso bay, Chile.</title>
        <authorList>
            <person name="Claverias F."/>
            <person name="Gonzales-Siles L."/>
            <person name="Salva-Serra F."/>
            <person name="Inganaes E."/>
            <person name="Molin K."/>
            <person name="Cumsille A."/>
            <person name="Undabarrena A."/>
            <person name="Couve E."/>
            <person name="Moore E.R.B."/>
            <person name="Gomila M."/>
            <person name="Camara B."/>
        </authorList>
    </citation>
    <scope>NUCLEOTIDE SEQUENCE [LARGE SCALE GENOMIC DNA]</scope>
    <source>
        <strain evidence="3 4">CCUG 69366</strain>
    </source>
</reference>
<evidence type="ECO:0000259" key="2">
    <source>
        <dbReference type="SMART" id="SM00507"/>
    </source>
</evidence>
<dbReference type="RefSeq" id="WP_123046895.1">
    <property type="nucleotide sequence ID" value="NZ_PTJO01000001.1"/>
</dbReference>
<dbReference type="OrthoDB" id="4413566at2"/>
<name>A0A3M8K9M7_9CORY</name>
<feature type="compositionally biased region" description="Basic residues" evidence="1">
    <location>
        <begin position="384"/>
        <end position="393"/>
    </location>
</feature>
<dbReference type="InterPro" id="IPR003615">
    <property type="entry name" value="HNH_nuc"/>
</dbReference>
<evidence type="ECO:0000256" key="1">
    <source>
        <dbReference type="SAM" id="MobiDB-lite"/>
    </source>
</evidence>
<feature type="region of interest" description="Disordered" evidence="1">
    <location>
        <begin position="365"/>
        <end position="406"/>
    </location>
</feature>